<sequence>MTPVVGQVAMLATTALLIGQNVYETIKEMNEFEALIPVTAWEYEYEGLRIFFHLGLDDNMKELINEVEANEILTNNILNTYPNFGRIITSAATLSHEGNRIVLIEDNDINLQVVHGISKTSRIMPRKNILPKNVELFCVMIEEYMQSHSGWFSEAIFLVTGLSELIHPIKLDSNNVTKDVFCRNAFGIKNNNKLNTTENTLFILGNGLDFVKGFLNSSNIFLLENGPKHIHGGNSNDTFIIQGSQMSGELHGGDGFDTIDFAAVDMDEDSKLLIKHGTVILKKDNRVIEFNFYNIENIIGRENSSDHVIVCNQTRIDLRGSLKSADNIFINNKYNCLKPDNLTIILRNNTRVSCSHWQAQVRYVVEKGIESYAILTAGNHYFEFQSLAFSDVIIRKEKKKLLFQDTETNLTIKDAIDCKLNVKFSDNVLTEWNGDYLLAHLLGPEMSLNKVIEKYFQCLHNNPLVKFYAATHSGTFVWDYNHFLVMHNGSERLLKVISNKYENDLILVGHNAAENYFLITADPEESIDHTIYVNASAIFPCHIDLHNIAREIHWSSNGSHGLLSTSHQISEDIVLELFAVPNNVNDDIPDHKYLGKLILSHGMNYLDNIILYLYQKNSIIYESNELFIKPHPIRADNTTIVILPGNFEFFGEVFLHGEHDNLEIYSLDKSLIITNAASLENSGNFISVALVDYFSYRNKFRTLKLSFGDRVLSWKANAELIDTADNISSMWTKIDVKLNNSSLYEQQEKYVVLIEADEWDCQLFNIYNILADDNQCLYKRKKLIKSA</sequence>
<reference evidence="2" key="1">
    <citation type="submission" date="2022-11" db="UniProtKB">
        <authorList>
            <consortium name="WormBaseParasite"/>
        </authorList>
    </citation>
    <scope>IDENTIFICATION</scope>
</reference>
<dbReference type="AlphaFoldDB" id="A0A915HVW7"/>
<organism evidence="1 2">
    <name type="scientific">Romanomermis culicivorax</name>
    <name type="common">Nematode worm</name>
    <dbReference type="NCBI Taxonomy" id="13658"/>
    <lineage>
        <taxon>Eukaryota</taxon>
        <taxon>Metazoa</taxon>
        <taxon>Ecdysozoa</taxon>
        <taxon>Nematoda</taxon>
        <taxon>Enoplea</taxon>
        <taxon>Dorylaimia</taxon>
        <taxon>Mermithida</taxon>
        <taxon>Mermithoidea</taxon>
        <taxon>Mermithidae</taxon>
        <taxon>Romanomermis</taxon>
    </lineage>
</organism>
<protein>
    <submittedName>
        <fullName evidence="2">Uncharacterized protein</fullName>
    </submittedName>
</protein>
<dbReference type="Proteomes" id="UP000887565">
    <property type="component" value="Unplaced"/>
</dbReference>
<dbReference type="WBParaSite" id="nRc.2.0.1.t05563-RA">
    <property type="protein sequence ID" value="nRc.2.0.1.t05563-RA"/>
    <property type="gene ID" value="nRc.2.0.1.g05563"/>
</dbReference>
<keyword evidence="1" id="KW-1185">Reference proteome</keyword>
<accession>A0A915HVW7</accession>
<evidence type="ECO:0000313" key="2">
    <source>
        <dbReference type="WBParaSite" id="nRc.2.0.1.t05563-RA"/>
    </source>
</evidence>
<evidence type="ECO:0000313" key="1">
    <source>
        <dbReference type="Proteomes" id="UP000887565"/>
    </source>
</evidence>
<name>A0A915HVW7_ROMCU</name>
<dbReference type="InterPro" id="IPR011049">
    <property type="entry name" value="Serralysin-like_metalloprot_C"/>
</dbReference>
<dbReference type="SUPFAM" id="SSF51120">
    <property type="entry name" value="beta-Roll"/>
    <property type="match status" value="1"/>
</dbReference>
<proteinExistence type="predicted"/>